<evidence type="ECO:0000256" key="11">
    <source>
        <dbReference type="ARBA" id="ARBA00023065"/>
    </source>
</evidence>
<keyword evidence="11 13" id="KW-0406">Ion transport</keyword>
<comment type="similarity">
    <text evidence="2 13">Belongs to the HAK/KUP transporter (TC 2.A.72) family.</text>
</comment>
<protein>
    <recommendedName>
        <fullName evidence="13">Probable potassium transport system protein Kup</fullName>
    </recommendedName>
</protein>
<evidence type="ECO:0000256" key="5">
    <source>
        <dbReference type="ARBA" id="ARBA00022519"/>
    </source>
</evidence>
<reference evidence="16 17" key="1">
    <citation type="submission" date="2022-01" db="EMBL/GenBank/DDBJ databases">
        <authorList>
            <person name="Won M."/>
            <person name="Kim S.-J."/>
            <person name="Kwon S.-W."/>
        </authorList>
    </citation>
    <scope>NUCLEOTIDE SEQUENCE [LARGE SCALE GENOMIC DNA]</scope>
    <source>
        <strain evidence="16 17">KCTC 23505</strain>
    </source>
</reference>
<keyword evidence="8 13" id="KW-0769">Symport</keyword>
<keyword evidence="5" id="KW-0997">Cell inner membrane</keyword>
<evidence type="ECO:0000256" key="12">
    <source>
        <dbReference type="ARBA" id="ARBA00023136"/>
    </source>
</evidence>
<feature type="transmembrane region" description="Helical" evidence="13">
    <location>
        <begin position="20"/>
        <end position="42"/>
    </location>
</feature>
<keyword evidence="6 13" id="KW-0633">Potassium transport</keyword>
<keyword evidence="10 13" id="KW-1133">Transmembrane helix</keyword>
<keyword evidence="3 13" id="KW-0813">Transport</keyword>
<evidence type="ECO:0000256" key="6">
    <source>
        <dbReference type="ARBA" id="ARBA00022538"/>
    </source>
</evidence>
<dbReference type="PANTHER" id="PTHR30540:SF79">
    <property type="entry name" value="LOW AFFINITY POTASSIUM TRANSPORT SYSTEM PROTEIN KUP"/>
    <property type="match status" value="1"/>
</dbReference>
<comment type="caution">
    <text evidence="16">The sequence shown here is derived from an EMBL/GenBank/DDBJ whole genome shotgun (WGS) entry which is preliminary data.</text>
</comment>
<feature type="transmembrane region" description="Helical" evidence="13">
    <location>
        <begin position="258"/>
        <end position="278"/>
    </location>
</feature>
<evidence type="ECO:0000256" key="2">
    <source>
        <dbReference type="ARBA" id="ARBA00007019"/>
    </source>
</evidence>
<feature type="transmembrane region" description="Helical" evidence="13">
    <location>
        <begin position="298"/>
        <end position="329"/>
    </location>
</feature>
<evidence type="ECO:0000256" key="7">
    <source>
        <dbReference type="ARBA" id="ARBA00022692"/>
    </source>
</evidence>
<dbReference type="InterPro" id="IPR053952">
    <property type="entry name" value="K_trans_C"/>
</dbReference>
<feature type="transmembrane region" description="Helical" evidence="13">
    <location>
        <begin position="151"/>
        <end position="170"/>
    </location>
</feature>
<evidence type="ECO:0000256" key="1">
    <source>
        <dbReference type="ARBA" id="ARBA00004141"/>
    </source>
</evidence>
<proteinExistence type="inferred from homology"/>
<evidence type="ECO:0000313" key="16">
    <source>
        <dbReference type="EMBL" id="MCF3945368.1"/>
    </source>
</evidence>
<dbReference type="PANTHER" id="PTHR30540">
    <property type="entry name" value="OSMOTIC STRESS POTASSIUM TRANSPORTER"/>
    <property type="match status" value="1"/>
</dbReference>
<dbReference type="InterPro" id="IPR053951">
    <property type="entry name" value="K_trans_N"/>
</dbReference>
<dbReference type="InterPro" id="IPR003855">
    <property type="entry name" value="K+_transporter"/>
</dbReference>
<keyword evidence="7 13" id="KW-0812">Transmembrane</keyword>
<keyword evidence="9 13" id="KW-0630">Potassium</keyword>
<evidence type="ECO:0000256" key="4">
    <source>
        <dbReference type="ARBA" id="ARBA00022475"/>
    </source>
</evidence>
<feature type="transmembrane region" description="Helical" evidence="13">
    <location>
        <begin position="113"/>
        <end position="139"/>
    </location>
</feature>
<gene>
    <name evidence="13" type="primary">kup</name>
    <name evidence="16" type="ORF">L2A60_01550</name>
</gene>
<sequence>MSEASSSETSSIATSQTEKLKLAALVGVLGVVYGDIGTSPLYSLQACLGYVTKGGLKTIDVLGLLSLIFWALIVTVTLKYVTFVMRADNNGEGGVLALMALAQRVARTSRTRYVLMLVGIVGAGLFLGDGVITPAISVLSAVEGLGVASPAFNRLVLPIAVAVIVGLFLVQRRGTGAVGKLFGPIMTVWFITIGGFGLYRIVLDPKVLRALVPSYGIHFIVRHEFLAFIALGAVVLAVTGAEALYADMSHFGRRPIRLTWMFFVLPALVLNYFGQGALVIADPKAASNPFYLTMPHALLIPMVILSTIATIIASQSVISGAFTVGSQCVQLGLLPRMEVRHTSLTEEGQIYVPQMNIALAIGVLVLVLGFRSSNALASAYGIAVTGTFLCTNILAALVFHRHFNWSRWKTILIWGAFFTIDAAFFSANILKIVEGGWVPLAIGLSIVVLMTTWRRGRGLLFARWQQDSLPLASFLGRLPQSRIVRVPGIAVFLTGNPEYTPASLLHNLKHNKVLHETVFFVTVRNLDVPIAAPEDRIRCEELASGIYRVGIGYGFMDSPNLPRSLELLREQGLPFNPMQTSYFLGRETVVPAMVPKLGLIRRTIFLFMLRNAISATEFFQIPSDRVVELGVRVAI</sequence>
<evidence type="ECO:0000259" key="14">
    <source>
        <dbReference type="Pfam" id="PF02705"/>
    </source>
</evidence>
<keyword evidence="12 13" id="KW-0472">Membrane</keyword>
<feature type="transmembrane region" description="Helical" evidence="13">
    <location>
        <begin position="62"/>
        <end position="81"/>
    </location>
</feature>
<dbReference type="Pfam" id="PF22776">
    <property type="entry name" value="K_trans_C"/>
    <property type="match status" value="1"/>
</dbReference>
<evidence type="ECO:0000313" key="17">
    <source>
        <dbReference type="Proteomes" id="UP001521209"/>
    </source>
</evidence>
<feature type="transmembrane region" description="Helical" evidence="13">
    <location>
        <begin position="182"/>
        <end position="202"/>
    </location>
</feature>
<feature type="transmembrane region" description="Helical" evidence="13">
    <location>
        <begin position="411"/>
        <end position="430"/>
    </location>
</feature>
<feature type="transmembrane region" description="Helical" evidence="13">
    <location>
        <begin position="376"/>
        <end position="399"/>
    </location>
</feature>
<comment type="catalytic activity">
    <reaction evidence="13">
        <text>K(+)(in) + H(+)(in) = K(+)(out) + H(+)(out)</text>
        <dbReference type="Rhea" id="RHEA:28490"/>
        <dbReference type="ChEBI" id="CHEBI:15378"/>
        <dbReference type="ChEBI" id="CHEBI:29103"/>
    </reaction>
</comment>
<dbReference type="InterPro" id="IPR023051">
    <property type="entry name" value="Kup"/>
</dbReference>
<dbReference type="Proteomes" id="UP001521209">
    <property type="component" value="Unassembled WGS sequence"/>
</dbReference>
<name>A0ABS9DRJ0_9PROT</name>
<evidence type="ECO:0000256" key="8">
    <source>
        <dbReference type="ARBA" id="ARBA00022847"/>
    </source>
</evidence>
<organism evidence="16 17">
    <name type="scientific">Acidiphilium iwatense</name>
    <dbReference type="NCBI Taxonomy" id="768198"/>
    <lineage>
        <taxon>Bacteria</taxon>
        <taxon>Pseudomonadati</taxon>
        <taxon>Pseudomonadota</taxon>
        <taxon>Alphaproteobacteria</taxon>
        <taxon>Acetobacterales</taxon>
        <taxon>Acidocellaceae</taxon>
        <taxon>Acidiphilium</taxon>
    </lineage>
</organism>
<feature type="transmembrane region" description="Helical" evidence="13">
    <location>
        <begin position="350"/>
        <end position="370"/>
    </location>
</feature>
<feature type="transmembrane region" description="Helical" evidence="13">
    <location>
        <begin position="225"/>
        <end position="246"/>
    </location>
</feature>
<feature type="domain" description="K+ potassium transporter integral membrane" evidence="14">
    <location>
        <begin position="26"/>
        <end position="475"/>
    </location>
</feature>
<comment type="subcellular location">
    <subcellularLocation>
        <location evidence="13">Cell membrane</location>
        <topology evidence="13">Multi-pass membrane protein</topology>
    </subcellularLocation>
    <subcellularLocation>
        <location evidence="1">Membrane</location>
        <topology evidence="1">Multi-pass membrane protein</topology>
    </subcellularLocation>
</comment>
<dbReference type="RefSeq" id="WP_235702610.1">
    <property type="nucleotide sequence ID" value="NZ_JAKGBZ010000002.1"/>
</dbReference>
<keyword evidence="17" id="KW-1185">Reference proteome</keyword>
<dbReference type="EMBL" id="JAKGBZ010000002">
    <property type="protein sequence ID" value="MCF3945368.1"/>
    <property type="molecule type" value="Genomic_DNA"/>
</dbReference>
<evidence type="ECO:0000256" key="3">
    <source>
        <dbReference type="ARBA" id="ARBA00022448"/>
    </source>
</evidence>
<evidence type="ECO:0000256" key="10">
    <source>
        <dbReference type="ARBA" id="ARBA00022989"/>
    </source>
</evidence>
<evidence type="ECO:0000259" key="15">
    <source>
        <dbReference type="Pfam" id="PF22776"/>
    </source>
</evidence>
<accession>A0ABS9DRJ0</accession>
<evidence type="ECO:0000256" key="9">
    <source>
        <dbReference type="ARBA" id="ARBA00022958"/>
    </source>
</evidence>
<evidence type="ECO:0000256" key="13">
    <source>
        <dbReference type="HAMAP-Rule" id="MF_01522"/>
    </source>
</evidence>
<keyword evidence="4 13" id="KW-1003">Cell membrane</keyword>
<dbReference type="Pfam" id="PF02705">
    <property type="entry name" value="K_trans"/>
    <property type="match status" value="1"/>
</dbReference>
<feature type="domain" description="K+ potassium transporter C-terminal" evidence="15">
    <location>
        <begin position="487"/>
        <end position="635"/>
    </location>
</feature>
<feature type="transmembrane region" description="Helical" evidence="13">
    <location>
        <begin position="436"/>
        <end position="453"/>
    </location>
</feature>
<dbReference type="HAMAP" id="MF_01522">
    <property type="entry name" value="Kup"/>
    <property type="match status" value="1"/>
</dbReference>
<comment type="function">
    <text evidence="13">Transport of potassium into the cell. Likely operates as a K(+):H(+) symporter.</text>
</comment>